<dbReference type="FunFam" id="2.10.25.10:FF:000037">
    <property type="entry name" value="Signal peptide, CUB domain and EGF-like domain-containing 2"/>
    <property type="match status" value="2"/>
</dbReference>
<sequence>MCTARSVRTGRAFEHVPYIKANCLDNAFGEADFHTCEKVTNFNASVLKPNVCRFQYKTSIRVWEHFEVPYYKNYPVWKKDCGAKGTWCKVDEQRREIATSYRIVDQPVFQDKIQCCEGFIRVPGFEGCVAESNCNPMLKTTQCLNGGICYENGQLTTCMCPKGYSGPRCQYADDRCRQNNGGCERECCNMAGGYYCRCPPGYRLAPDQRHCLDINECENNRGGCIYGCENLPGGFRCTCPEGMILADDKLSCRPYMDPCAPPGKGGCEHICTTLSSYRYACSCYPGYQLAEDKKRCIAENPCLKDNGDCEHHCENESGIKVCSCRPGFKVSPYDPHKCLGKSCINASCFPKAVKAIFGLLLDNHCCPDHPIYLPDINECEKNNGRCQHRCINVEGSYSCDCNPGWQLGSDGRTCYSELSLKRTALDITLGSFTLPKHTTDSTSLTPPGVVLEVTDPCENGNGGCTQKCIRTPAGTAECACNPGFDLQADGRTCEDRDECATGEAKCHGVASKCMNEIGGYRCACDEGYRLSVDGFSCIDIDECLNYNGGCSGRCINTPGSYRCVCQMGEELAEDGRTCVRKCLESMKKYCLLATIHAADPVVASEHCVSSNANFIVDESFVSHCQNQRTFYTKHIPDKICLKGTFGPQCEYVCSDCQNGAYCQSDSRGCKCPPGFQGIVCEEPCPSGTWGVGCKQKCDCPTGKCNSATGTCQCPPGRYGKKCEKVGCPPGYWGAACDKRCPKQCSTGYCHSKTGACTCAPGKYGSSCHITCPEGTFGEMCAEACPAMCYDPNSNYKGCDPETGECLCKPGYHSVGCSKPCGFGFYGQDCLEKCEDCSRGCETETGKCIGSCPAGRWGRNCDQFCPSGKFGKDCAESCACGPMGLNCDPVDGVCFCMDGSKGKTCNIQNDPVPNIQIQPVCPPGRWGPDCEKTCECKNGLECDKDTGTCVCSPGYIGHNCDQPCPKGKFGQNCGFTCVCIHGKCDHRSGACDCDPGWHNMQCDLPCPAGYYGEDCQHICSCYNGAECNHVTGQCICAAGWTGSDCRLPCPDGTYGQNCKNRCECASDVAGIECDKVTGECRCPPGRSGSRCEAPCPRGRWGEGCRQTCVCLRGATCSPIDGTCNCPAGWFGEMCEQPCPQGRWSEGCVSVCRCRDGVDCNRFTGQCECPPGYTGTECHKQCEAGYYGKNCTQVCECRHPAATCDFVTGLCSCPPGWTGKECEKPCPQGTYGKDCSERCNCPDHRPCNHETGECACPPGRTGKRCEELCPTGRWGIDCQRICRCSDQLGPDAICDPENGQCRCRDGWMVVDGRCAGRCPEGAYGPRCEYSCHCDNGGTCHPNKGTCICKPGQSRSFVPSNQLLNDLLLISLAFLNEFVLPIQGKPGCFYGERCAIPCPDGFYGDGCRLQCHCIHGEACDPISGACDCDPGYYGENCELTCPPGKWGRKCESKCPICVAGHMEASFASLTSDYNSDDDTFSAQSLIVSMGRQRPRTTEILICHPQTGLCPCPPGTEGDDCSSTCPEGRFGPGCSQVCGCHNGGRCNPVNGACDCPAGFFGPLCQLQCPGGWWGPGCRFKCTCFNPRKGETDCDPLTGRCICKAGYTGDRCDQVCPRGYRGEKCAQRCENCEECHFETGRCLCDLGQYGKNCKRSCQAGRYFGEDCRYHCQCTNNGQCSPRTGSCTCPDPYVGPDCSVRNVGDLILLMYAASPIANQIATTNNQGIINKSNCHFVGIN</sequence>
<reference evidence="7 8" key="1">
    <citation type="journal article" date="2013" name="Nat. Genet.">
        <title>The genome of the hydatid tapeworm Echinococcus granulosus.</title>
        <authorList>
            <person name="Zheng H."/>
            <person name="Zhang W."/>
            <person name="Zhang L."/>
            <person name="Zhang Z."/>
            <person name="Li J."/>
            <person name="Lu G."/>
            <person name="Zhu Y."/>
            <person name="Wang Y."/>
            <person name="Huang Y."/>
            <person name="Liu J."/>
            <person name="Kang H."/>
            <person name="Chen J."/>
            <person name="Wang L."/>
            <person name="Chen A."/>
            <person name="Yu S."/>
            <person name="Gao Z."/>
            <person name="Jin L."/>
            <person name="Gu W."/>
            <person name="Wang Z."/>
            <person name="Zhao L."/>
            <person name="Shi B."/>
            <person name="Wen H."/>
            <person name="Lin R."/>
            <person name="Jones M.K."/>
            <person name="Brejova B."/>
            <person name="Vinar T."/>
            <person name="Zhao G."/>
            <person name="McManus D.P."/>
            <person name="Chen Z."/>
            <person name="Zhou Y."/>
            <person name="Wang S."/>
        </authorList>
    </citation>
    <scope>NUCLEOTIDE SEQUENCE [LARGE SCALE GENOMIC DNA]</scope>
</reference>
<dbReference type="InterPro" id="IPR001881">
    <property type="entry name" value="EGF-like_Ca-bd_dom"/>
</dbReference>
<dbReference type="EMBL" id="APAU02000175">
    <property type="protein sequence ID" value="EUB55220.1"/>
    <property type="molecule type" value="Genomic_DNA"/>
</dbReference>
<dbReference type="PROSITE" id="PS01187">
    <property type="entry name" value="EGF_CA"/>
    <property type="match status" value="3"/>
</dbReference>
<dbReference type="Pfam" id="PF12662">
    <property type="entry name" value="cEGF"/>
    <property type="match status" value="1"/>
</dbReference>
<protein>
    <submittedName>
        <fullName evidence="7">Multiple epidermal growth factor-like domains protein</fullName>
    </submittedName>
</protein>
<dbReference type="FunFam" id="2.170.300.10:FF:000002">
    <property type="entry name" value="Multiple epidermal growth factor-like domains 10"/>
    <property type="match status" value="1"/>
</dbReference>
<evidence type="ECO:0000256" key="1">
    <source>
        <dbReference type="ARBA" id="ARBA00022536"/>
    </source>
</evidence>
<dbReference type="CDD" id="cd00055">
    <property type="entry name" value="EGF_Lam"/>
    <property type="match status" value="1"/>
</dbReference>
<dbReference type="InterPro" id="IPR009030">
    <property type="entry name" value="Growth_fac_rcpt_cys_sf"/>
</dbReference>
<evidence type="ECO:0000313" key="7">
    <source>
        <dbReference type="EMBL" id="EUB55220.1"/>
    </source>
</evidence>
<dbReference type="PROSITE" id="PS00022">
    <property type="entry name" value="EGF_1"/>
    <property type="match status" value="12"/>
</dbReference>
<dbReference type="OrthoDB" id="409374at2759"/>
<keyword evidence="8" id="KW-1185">Reference proteome</keyword>
<feature type="domain" description="EGF-like" evidence="6">
    <location>
        <begin position="1400"/>
        <end position="1435"/>
    </location>
</feature>
<dbReference type="InterPro" id="IPR049883">
    <property type="entry name" value="NOTCH1_EGF-like"/>
</dbReference>
<dbReference type="FunFam" id="2.170.300.10:FF:000041">
    <property type="entry name" value="Tyrosine protein kinase receptor tie-1, putative"/>
    <property type="match status" value="2"/>
</dbReference>
<dbReference type="GeneID" id="36345628"/>
<feature type="domain" description="EGF-like" evidence="6">
    <location>
        <begin position="130"/>
        <end position="170"/>
    </location>
</feature>
<dbReference type="InterPro" id="IPR018097">
    <property type="entry name" value="EGF_Ca-bd_CS"/>
</dbReference>
<dbReference type="PRINTS" id="PR00011">
    <property type="entry name" value="EGFLAMININ"/>
</dbReference>
<dbReference type="Pfam" id="PF14670">
    <property type="entry name" value="FXa_inhibition"/>
    <property type="match status" value="4"/>
</dbReference>
<feature type="domain" description="EGF-like" evidence="6">
    <location>
        <begin position="645"/>
        <end position="681"/>
    </location>
</feature>
<gene>
    <name evidence="7" type="ORF">EGR_09913</name>
</gene>
<dbReference type="GO" id="GO:0005044">
    <property type="term" value="F:scavenger receptor activity"/>
    <property type="evidence" value="ECO:0007669"/>
    <property type="project" value="InterPro"/>
</dbReference>
<dbReference type="KEGG" id="egl:EGR_09913"/>
<feature type="disulfide bond" evidence="5">
    <location>
        <begin position="1124"/>
        <end position="1133"/>
    </location>
</feature>
<feature type="domain" description="EGF-like" evidence="6">
    <location>
        <begin position="1010"/>
        <end position="1045"/>
    </location>
</feature>
<dbReference type="RefSeq" id="XP_024346416.1">
    <property type="nucleotide sequence ID" value="XM_024499162.1"/>
</dbReference>
<dbReference type="OMA" id="HLCEHCP"/>
<dbReference type="Proteomes" id="UP000019149">
    <property type="component" value="Unassembled WGS sequence"/>
</dbReference>
<dbReference type="InterPro" id="IPR000152">
    <property type="entry name" value="EGF-type_Asp/Asn_hydroxyl_site"/>
</dbReference>
<feature type="domain" description="EGF-like" evidence="6">
    <location>
        <begin position="375"/>
        <end position="415"/>
    </location>
</feature>
<evidence type="ECO:0000259" key="6">
    <source>
        <dbReference type="PROSITE" id="PS50026"/>
    </source>
</evidence>
<dbReference type="Gene3D" id="2.10.25.10">
    <property type="entry name" value="Laminin"/>
    <property type="match status" value="9"/>
</dbReference>
<dbReference type="InterPro" id="IPR042635">
    <property type="entry name" value="MEGF10/SREC1/2-like"/>
</dbReference>
<dbReference type="PROSITE" id="PS00010">
    <property type="entry name" value="ASX_HYDROXYL"/>
    <property type="match status" value="3"/>
</dbReference>
<dbReference type="SUPFAM" id="SSF57184">
    <property type="entry name" value="Growth factor receptor domain"/>
    <property type="match status" value="2"/>
</dbReference>
<proteinExistence type="predicted"/>
<dbReference type="Gene3D" id="2.10.25.140">
    <property type="match status" value="1"/>
</dbReference>
<feature type="disulfide bond" evidence="5">
    <location>
        <begin position="160"/>
        <end position="169"/>
    </location>
</feature>
<keyword evidence="1 5" id="KW-0245">EGF-like domain</keyword>
<dbReference type="Pfam" id="PF00053">
    <property type="entry name" value="EGF_laminin"/>
    <property type="match status" value="6"/>
</dbReference>
<evidence type="ECO:0000313" key="8">
    <source>
        <dbReference type="Proteomes" id="UP000019149"/>
    </source>
</evidence>
<name>W6U286_ECHGR</name>
<feature type="domain" description="EGF-like" evidence="6">
    <location>
        <begin position="1526"/>
        <end position="1561"/>
    </location>
</feature>
<feature type="disulfide bond" evidence="5">
    <location>
        <begin position="1551"/>
        <end position="1560"/>
    </location>
</feature>
<feature type="disulfide bond" evidence="5">
    <location>
        <begin position="1035"/>
        <end position="1044"/>
    </location>
</feature>
<dbReference type="PANTHER" id="PTHR24043:SF8">
    <property type="entry name" value="EGF-LIKE DOMAIN-CONTAINING PROTEIN"/>
    <property type="match status" value="1"/>
</dbReference>
<dbReference type="STRING" id="6210.W6U286"/>
<dbReference type="Gene3D" id="2.170.300.10">
    <property type="entry name" value="Tie2 ligand-binding domain superfamily"/>
    <property type="match status" value="8"/>
</dbReference>
<keyword evidence="3" id="KW-0677">Repeat</keyword>
<evidence type="ECO:0000256" key="5">
    <source>
        <dbReference type="PROSITE-ProRule" id="PRU00076"/>
    </source>
</evidence>
<dbReference type="PANTHER" id="PTHR24043">
    <property type="entry name" value="SCAVENGER RECEPTOR CLASS F"/>
    <property type="match status" value="1"/>
</dbReference>
<evidence type="ECO:0000256" key="3">
    <source>
        <dbReference type="ARBA" id="ARBA00022737"/>
    </source>
</evidence>
<keyword evidence="2" id="KW-0732">Signal</keyword>
<dbReference type="PROSITE" id="PS50026">
    <property type="entry name" value="EGF_3"/>
    <property type="match status" value="7"/>
</dbReference>
<dbReference type="PROSITE" id="PS01186">
    <property type="entry name" value="EGF_2"/>
    <property type="match status" value="5"/>
</dbReference>
<dbReference type="Pfam" id="PF07645">
    <property type="entry name" value="EGF_CA"/>
    <property type="match status" value="1"/>
</dbReference>
<accession>W6U286</accession>
<comment type="caution">
    <text evidence="5">Lacks conserved residue(s) required for the propagation of feature annotation.</text>
</comment>
<keyword evidence="4 5" id="KW-1015">Disulfide bond</keyword>
<dbReference type="InterPro" id="IPR002049">
    <property type="entry name" value="LE_dom"/>
</dbReference>
<dbReference type="SUPFAM" id="SSF57196">
    <property type="entry name" value="EGF/Laminin"/>
    <property type="match status" value="2"/>
</dbReference>
<dbReference type="SMART" id="SM00180">
    <property type="entry name" value="EGF_Lam"/>
    <property type="match status" value="17"/>
</dbReference>
<organism evidence="7 8">
    <name type="scientific">Echinococcus granulosus</name>
    <name type="common">Hydatid tapeworm</name>
    <dbReference type="NCBI Taxonomy" id="6210"/>
    <lineage>
        <taxon>Eukaryota</taxon>
        <taxon>Metazoa</taxon>
        <taxon>Spiralia</taxon>
        <taxon>Lophotrochozoa</taxon>
        <taxon>Platyhelminthes</taxon>
        <taxon>Cestoda</taxon>
        <taxon>Eucestoda</taxon>
        <taxon>Cyclophyllidea</taxon>
        <taxon>Taeniidae</taxon>
        <taxon>Echinococcus</taxon>
        <taxon>Echinococcus granulosus group</taxon>
    </lineage>
</organism>
<feature type="disulfide bond" evidence="5">
    <location>
        <begin position="1425"/>
        <end position="1434"/>
    </location>
</feature>
<evidence type="ECO:0000256" key="2">
    <source>
        <dbReference type="ARBA" id="ARBA00022729"/>
    </source>
</evidence>
<dbReference type="InterPro" id="IPR026823">
    <property type="entry name" value="cEGF"/>
</dbReference>
<evidence type="ECO:0000256" key="4">
    <source>
        <dbReference type="ARBA" id="ARBA00023157"/>
    </source>
</evidence>
<dbReference type="SMART" id="SM00179">
    <property type="entry name" value="EGF_CA"/>
    <property type="match status" value="6"/>
</dbReference>
<dbReference type="GO" id="GO:0005509">
    <property type="term" value="F:calcium ion binding"/>
    <property type="evidence" value="ECO:0007669"/>
    <property type="project" value="InterPro"/>
</dbReference>
<feature type="disulfide bond" evidence="5">
    <location>
        <begin position="671"/>
        <end position="680"/>
    </location>
</feature>
<dbReference type="FunFam" id="2.10.25.10:FF:000119">
    <property type="entry name" value="vitamin K-dependent protein S"/>
    <property type="match status" value="1"/>
</dbReference>
<dbReference type="SMART" id="SM00181">
    <property type="entry name" value="EGF"/>
    <property type="match status" value="30"/>
</dbReference>
<comment type="caution">
    <text evidence="7">The sequence shown here is derived from an EMBL/GenBank/DDBJ whole genome shotgun (WGS) entry which is preliminary data.</text>
</comment>
<dbReference type="CTD" id="36345628"/>
<feature type="domain" description="EGF-like" evidence="6">
    <location>
        <begin position="1099"/>
        <end position="1134"/>
    </location>
</feature>
<dbReference type="InterPro" id="IPR000742">
    <property type="entry name" value="EGF"/>
</dbReference>